<gene>
    <name evidence="1" type="ORF">PC14_00033</name>
</gene>
<dbReference type="RefSeq" id="YP_009321632.1">
    <property type="nucleotide sequence ID" value="NC_031909.1"/>
</dbReference>
<sequence>MIESKFIIKRKLDFKNMRFGYQVWDVSGYSEFIEKPIYDHILEEFKKLDPTMKDIAILNKIRYIDRVRHDLLYEITFILGHFRNELNKAIKNGKNLDEFIFYDLHSDWLLKIIDDIIDEKTLLKYLPSILECMGNIIKSINDNFDLSNNSRFKWFQNTHNYVKLLLDGKIDYENYCINIDLVIDSNIENALLFEKEVIEELNRYGIKK</sequence>
<dbReference type="Proteomes" id="UP000202854">
    <property type="component" value="Segment"/>
</dbReference>
<proteinExistence type="predicted"/>
<dbReference type="GeneID" id="30306968"/>
<protein>
    <submittedName>
        <fullName evidence="1">Uncharacterized protein</fullName>
    </submittedName>
</protein>
<evidence type="ECO:0000313" key="1">
    <source>
        <dbReference type="EMBL" id="ANH51326.1"/>
    </source>
</evidence>
<dbReference type="KEGG" id="vg:30306968"/>
<reference evidence="1 2" key="1">
    <citation type="submission" date="2016-05" db="EMBL/GenBank/DDBJ databases">
        <title>Campylobacter bacteriophages isolated in Slovenia.</title>
        <authorList>
            <person name="Janez N."/>
            <person name="Peterka M."/>
            <person name="Accetto T."/>
        </authorList>
    </citation>
    <scope>NUCLEOTIDE SEQUENCE [LARGE SCALE GENOMIC DNA]</scope>
    <source>
        <strain evidence="1 2">PC14</strain>
    </source>
</reference>
<evidence type="ECO:0000313" key="2">
    <source>
        <dbReference type="Proteomes" id="UP000202854"/>
    </source>
</evidence>
<name>A0A1B0XW03_9CAUD</name>
<accession>A0A1B0XW03</accession>
<dbReference type="EMBL" id="KX236333">
    <property type="protein sequence ID" value="ANH51326.1"/>
    <property type="molecule type" value="Genomic_DNA"/>
</dbReference>
<organism evidence="1 2">
    <name type="scientific">Campylobacter phage PC14</name>
    <dbReference type="NCBI Taxonomy" id="1541686"/>
    <lineage>
        <taxon>Viruses</taxon>
        <taxon>Duplodnaviria</taxon>
        <taxon>Heunggongvirae</taxon>
        <taxon>Uroviricota</taxon>
        <taxon>Caudoviricetes</taxon>
        <taxon>Connertonviridae</taxon>
        <taxon>Fletchervirus</taxon>
        <taxon>Fletchervirus NCTC12673</taxon>
    </lineage>
</organism>